<organism evidence="2 3">
    <name type="scientific">Chitinophaga pollutisoli</name>
    <dbReference type="NCBI Taxonomy" id="3133966"/>
    <lineage>
        <taxon>Bacteria</taxon>
        <taxon>Pseudomonadati</taxon>
        <taxon>Bacteroidota</taxon>
        <taxon>Chitinophagia</taxon>
        <taxon>Chitinophagales</taxon>
        <taxon>Chitinophagaceae</taxon>
        <taxon>Chitinophaga</taxon>
    </lineage>
</organism>
<reference evidence="3" key="1">
    <citation type="submission" date="2024-03" db="EMBL/GenBank/DDBJ databases">
        <title>Chitinophaga horti sp. nov., isolated from garden soil.</title>
        <authorList>
            <person name="Lee D.S."/>
            <person name="Han D.M."/>
            <person name="Baek J.H."/>
            <person name="Choi D.G."/>
            <person name="Jeon J.H."/>
            <person name="Jeon C.O."/>
        </authorList>
    </citation>
    <scope>NUCLEOTIDE SEQUENCE [LARGE SCALE GENOMIC DNA]</scope>
    <source>
        <strain evidence="3">GPA1</strain>
    </source>
</reference>
<sequence length="239" mass="26379">MLLNHLDIQFRYPIEGFPTELTLTARVTWNTSQHCYLLSNIRLPGSAGSPVIPATQLRKQCDKWVHPDSDRASVLTESAGAAIEAAEAGKLAHLNDSCPQLGFYLDKAMETAKADFGNIQLFNPAYRSLTIVTQRGFNRDFLAHFKVVTAADNSACGQALRTGEPYIIADIAQSQSFAPHRHIAEQAGYRSVISTPVVAGNRFIGMLSTHSSQPNWQWNLREQREIASDLGLCLEGRIP</sequence>
<evidence type="ECO:0000313" key="3">
    <source>
        <dbReference type="Proteomes" id="UP001485459"/>
    </source>
</evidence>
<proteinExistence type="predicted"/>
<keyword evidence="3" id="KW-1185">Reference proteome</keyword>
<dbReference type="Pfam" id="PF01590">
    <property type="entry name" value="GAF"/>
    <property type="match status" value="1"/>
</dbReference>
<gene>
    <name evidence="2" type="ORF">WJU16_05870</name>
</gene>
<dbReference type="InterPro" id="IPR029016">
    <property type="entry name" value="GAF-like_dom_sf"/>
</dbReference>
<dbReference type="EMBL" id="CP149822">
    <property type="protein sequence ID" value="WZN42560.1"/>
    <property type="molecule type" value="Genomic_DNA"/>
</dbReference>
<dbReference type="RefSeq" id="WP_341837394.1">
    <property type="nucleotide sequence ID" value="NZ_CP149822.1"/>
</dbReference>
<evidence type="ECO:0000313" key="2">
    <source>
        <dbReference type="EMBL" id="WZN42560.1"/>
    </source>
</evidence>
<dbReference type="Gene3D" id="3.30.450.40">
    <property type="match status" value="1"/>
</dbReference>
<dbReference type="SUPFAM" id="SSF55781">
    <property type="entry name" value="GAF domain-like"/>
    <property type="match status" value="1"/>
</dbReference>
<name>A0ABZ2YTH8_9BACT</name>
<accession>A0ABZ2YTH8</accession>
<dbReference type="Proteomes" id="UP001485459">
    <property type="component" value="Chromosome"/>
</dbReference>
<protein>
    <submittedName>
        <fullName evidence="2">GAF domain-containing protein</fullName>
    </submittedName>
</protein>
<evidence type="ECO:0000259" key="1">
    <source>
        <dbReference type="Pfam" id="PF01590"/>
    </source>
</evidence>
<feature type="domain" description="GAF" evidence="1">
    <location>
        <begin position="151"/>
        <end position="230"/>
    </location>
</feature>
<dbReference type="InterPro" id="IPR003018">
    <property type="entry name" value="GAF"/>
</dbReference>